<dbReference type="EMBL" id="BSXT01001309">
    <property type="protein sequence ID" value="GMF41110.1"/>
    <property type="molecule type" value="Genomic_DNA"/>
</dbReference>
<comment type="caution">
    <text evidence="2">The sequence shown here is derived from an EMBL/GenBank/DDBJ whole genome shotgun (WGS) entry which is preliminary data.</text>
</comment>
<feature type="compositionally biased region" description="Basic residues" evidence="1">
    <location>
        <begin position="202"/>
        <end position="211"/>
    </location>
</feature>
<dbReference type="Proteomes" id="UP001165121">
    <property type="component" value="Unassembled WGS sequence"/>
</dbReference>
<proteinExistence type="predicted"/>
<dbReference type="OrthoDB" id="111316at2759"/>
<organism evidence="2 3">
    <name type="scientific">Phytophthora fragariaefolia</name>
    <dbReference type="NCBI Taxonomy" id="1490495"/>
    <lineage>
        <taxon>Eukaryota</taxon>
        <taxon>Sar</taxon>
        <taxon>Stramenopiles</taxon>
        <taxon>Oomycota</taxon>
        <taxon>Peronosporomycetes</taxon>
        <taxon>Peronosporales</taxon>
        <taxon>Peronosporaceae</taxon>
        <taxon>Phytophthora</taxon>
    </lineage>
</organism>
<gene>
    <name evidence="2" type="ORF">Pfra01_001287900</name>
</gene>
<dbReference type="AlphaFoldDB" id="A0A9W6XLN8"/>
<keyword evidence="3" id="KW-1185">Reference proteome</keyword>
<feature type="region of interest" description="Disordered" evidence="1">
    <location>
        <begin position="1"/>
        <end position="58"/>
    </location>
</feature>
<evidence type="ECO:0000313" key="3">
    <source>
        <dbReference type="Proteomes" id="UP001165121"/>
    </source>
</evidence>
<feature type="compositionally biased region" description="Basic and acidic residues" evidence="1">
    <location>
        <begin position="190"/>
        <end position="200"/>
    </location>
</feature>
<name>A0A9W6XLN8_9STRA</name>
<feature type="compositionally biased region" description="Pro residues" evidence="1">
    <location>
        <begin position="1"/>
        <end position="10"/>
    </location>
</feature>
<evidence type="ECO:0000313" key="2">
    <source>
        <dbReference type="EMBL" id="GMF41110.1"/>
    </source>
</evidence>
<sequence>MRTSPTPAPRAPAQVRRQDPQRRGRPRLRRPQALVGTFPQHDGARGPDGQSHAFRDEDEDVLYRPELAWAAPEGCPSRLEEALEGIPSQVLGDQNVGVCTVFHDETEVRRDPVGVSLQAERASVKAGIKYKSPATKRAQHIKRFMKGLRDKQPKAILFNQRFHDVDDLEYVPQQDKDLAQDGNYDMPPPKPRDFRDDNVHSGRFKPRRHGRVYVVQGEAESDAE</sequence>
<reference evidence="2" key="1">
    <citation type="submission" date="2023-04" db="EMBL/GenBank/DDBJ databases">
        <title>Phytophthora fragariaefolia NBRC 109709.</title>
        <authorList>
            <person name="Ichikawa N."/>
            <person name="Sato H."/>
            <person name="Tonouchi N."/>
        </authorList>
    </citation>
    <scope>NUCLEOTIDE SEQUENCE</scope>
    <source>
        <strain evidence="2">NBRC 109709</strain>
    </source>
</reference>
<feature type="region of interest" description="Disordered" evidence="1">
    <location>
        <begin position="173"/>
        <end position="224"/>
    </location>
</feature>
<protein>
    <submittedName>
        <fullName evidence="2">Unnamed protein product</fullName>
    </submittedName>
</protein>
<evidence type="ECO:0000256" key="1">
    <source>
        <dbReference type="SAM" id="MobiDB-lite"/>
    </source>
</evidence>
<accession>A0A9W6XLN8</accession>